<gene>
    <name evidence="1" type="ORF">RRG08_014788</name>
</gene>
<keyword evidence="2" id="KW-1185">Reference proteome</keyword>
<accession>A0AAE1AVI4</accession>
<name>A0AAE1AVI4_9GAST</name>
<organism evidence="1 2">
    <name type="scientific">Elysia crispata</name>
    <name type="common">lettuce slug</name>
    <dbReference type="NCBI Taxonomy" id="231223"/>
    <lineage>
        <taxon>Eukaryota</taxon>
        <taxon>Metazoa</taxon>
        <taxon>Spiralia</taxon>
        <taxon>Lophotrochozoa</taxon>
        <taxon>Mollusca</taxon>
        <taxon>Gastropoda</taxon>
        <taxon>Heterobranchia</taxon>
        <taxon>Euthyneura</taxon>
        <taxon>Panpulmonata</taxon>
        <taxon>Sacoglossa</taxon>
        <taxon>Placobranchoidea</taxon>
        <taxon>Plakobranchidae</taxon>
        <taxon>Elysia</taxon>
    </lineage>
</organism>
<evidence type="ECO:0000313" key="2">
    <source>
        <dbReference type="Proteomes" id="UP001283361"/>
    </source>
</evidence>
<protein>
    <submittedName>
        <fullName evidence="1">Uncharacterized protein</fullName>
    </submittedName>
</protein>
<dbReference type="AlphaFoldDB" id="A0AAE1AVI4"/>
<evidence type="ECO:0000313" key="1">
    <source>
        <dbReference type="EMBL" id="KAK3794723.1"/>
    </source>
</evidence>
<dbReference type="Proteomes" id="UP001283361">
    <property type="component" value="Unassembled WGS sequence"/>
</dbReference>
<comment type="caution">
    <text evidence="1">The sequence shown here is derived from an EMBL/GenBank/DDBJ whole genome shotgun (WGS) entry which is preliminary data.</text>
</comment>
<dbReference type="EMBL" id="JAWDGP010001095">
    <property type="protein sequence ID" value="KAK3794723.1"/>
    <property type="molecule type" value="Genomic_DNA"/>
</dbReference>
<reference evidence="1" key="1">
    <citation type="journal article" date="2023" name="G3 (Bethesda)">
        <title>A reference genome for the long-term kleptoplast-retaining sea slug Elysia crispata morphotype clarki.</title>
        <authorList>
            <person name="Eastman K.E."/>
            <person name="Pendleton A.L."/>
            <person name="Shaikh M.A."/>
            <person name="Suttiyut T."/>
            <person name="Ogas R."/>
            <person name="Tomko P."/>
            <person name="Gavelis G."/>
            <person name="Widhalm J.R."/>
            <person name="Wisecaver J.H."/>
        </authorList>
    </citation>
    <scope>NUCLEOTIDE SEQUENCE</scope>
    <source>
        <strain evidence="1">ECLA1</strain>
    </source>
</reference>
<proteinExistence type="predicted"/>
<sequence length="67" mass="7612">MASGRQCGMFTMVWSWLSSKRPAANVLGTDYTATLPLVLPDWEAGRGSSPRLPRCWNDLYLHNNERE</sequence>